<dbReference type="GO" id="GO:0016020">
    <property type="term" value="C:membrane"/>
    <property type="evidence" value="ECO:0007669"/>
    <property type="project" value="InterPro"/>
</dbReference>
<dbReference type="InterPro" id="IPR042202">
    <property type="entry name" value="Duffy-ag-bd_sf"/>
</dbReference>
<proteinExistence type="predicted"/>
<organism evidence="3 4">
    <name type="scientific">Plasmodium falciparum (isolate Camp / Malaysia)</name>
    <dbReference type="NCBI Taxonomy" id="5835"/>
    <lineage>
        <taxon>Eukaryota</taxon>
        <taxon>Sar</taxon>
        <taxon>Alveolata</taxon>
        <taxon>Apicomplexa</taxon>
        <taxon>Aconoidasida</taxon>
        <taxon>Haemosporida</taxon>
        <taxon>Plasmodiidae</taxon>
        <taxon>Plasmodium</taxon>
        <taxon>Plasmodium (Laverania)</taxon>
    </lineage>
</organism>
<reference evidence="3 4" key="2">
    <citation type="submission" date="2013-02" db="EMBL/GenBank/DDBJ databases">
        <title>The Genome Sequence of Plasmodium falciparum CAMP/Malaysia.</title>
        <authorList>
            <consortium name="The Broad Institute Genome Sequencing Platform"/>
            <consortium name="The Broad Institute Genome Sequencing Center for Infectious Disease"/>
            <person name="Neafsey D."/>
            <person name="Cheeseman I."/>
            <person name="Volkman S."/>
            <person name="Adams J."/>
            <person name="Walker B."/>
            <person name="Young S.K."/>
            <person name="Zeng Q."/>
            <person name="Gargeya S."/>
            <person name="Fitzgerald M."/>
            <person name="Haas B."/>
            <person name="Abouelleil A."/>
            <person name="Alvarado L."/>
            <person name="Arachchi H.M."/>
            <person name="Berlin A.M."/>
            <person name="Chapman S.B."/>
            <person name="Dewar J."/>
            <person name="Goldberg J."/>
            <person name="Griggs A."/>
            <person name="Gujja S."/>
            <person name="Hansen M."/>
            <person name="Howarth C."/>
            <person name="Imamovic A."/>
            <person name="Larimer J."/>
            <person name="McCowan C."/>
            <person name="Murphy C."/>
            <person name="Neiman D."/>
            <person name="Pearson M."/>
            <person name="Priest M."/>
            <person name="Roberts A."/>
            <person name="Saif S."/>
            <person name="Shea T."/>
            <person name="Sisk P."/>
            <person name="Sykes S."/>
            <person name="Wortman J."/>
            <person name="Nusbaum C."/>
            <person name="Birren B."/>
        </authorList>
    </citation>
    <scope>NUCLEOTIDE SEQUENCE [LARGE SCALE GENOMIC DNA]</scope>
    <source>
        <strain evidence="3 4">CAMP/Malaysia</strain>
    </source>
</reference>
<evidence type="ECO:0000313" key="3">
    <source>
        <dbReference type="EMBL" id="ETW60531.1"/>
    </source>
</evidence>
<dbReference type="GO" id="GO:0046789">
    <property type="term" value="F:host cell surface receptor binding"/>
    <property type="evidence" value="ECO:0007669"/>
    <property type="project" value="InterPro"/>
</dbReference>
<name>A0A024X6V5_PLAFC</name>
<dbReference type="Proteomes" id="UP000030694">
    <property type="component" value="Unassembled WGS sequence"/>
</dbReference>
<dbReference type="Pfam" id="PF05424">
    <property type="entry name" value="Duffy_binding"/>
    <property type="match status" value="2"/>
</dbReference>
<feature type="domain" description="Duffy-antigen binding" evidence="1">
    <location>
        <begin position="96"/>
        <end position="278"/>
    </location>
</feature>
<dbReference type="Pfam" id="PF15448">
    <property type="entry name" value="NTS_2"/>
    <property type="match status" value="1"/>
</dbReference>
<sequence length="821" mass="94505">MDSTSTIANKIEAYLGAKSDDSKIDELLKADPSEVQYYRSGGDGYYLKNNICKITVNHSDSGTNDPCDSIPPPYGDNDQWKCAIILSKVSEKPENVFVPPRRQHMCIKNLEKLNVDKIRDKHAFLADVLLTARKEGERIVQNHPDTNSSNVCNALERSFADIADIIRGTDLWKGTNSNLEKNLKQMFKNILEKGSTIQSNYSKDQNYRKLREDWWNANRQKVWEVITCGARSNDLLIKRGWTTSGKSNGDNKLELCRKCGHYEKEVPTKLDYVPQFLRWLTEWIEDLYREKQNLIDDMERHREECTRKNVDSKEGTSYCSTCKDKCKKYCECVKKWKTEWENQENKYKDLYKKDKRKKSSAKHASRYDDYVKDFFEKLNEANYKSLDDYIKGDPYFAEYATKLSFILNSSDANTSSGETANHNDEACNCNESEISSVEHASISDPSSNKTCNTHSSIKANKKKVCKHVKLGVRENDKDLRVCVIEHTSLSGVENCCFKDFLRILQENCSDNKSGSSSNGSCDKNNEEACEKNLEKVFASLTNCYKCEKCKSEQSKKNNKKWTWRKSSGNKEGLQEEYANTIGLPPRTQSLCLVVCLDEKEGKKTQELKNIRTNSELLKEWIIAAFHEGKNLKPSHEKKNDDNGKKNDDNNSKLCKDLKYSFADYGDLIKGTSIWDNEYTKDLELNLQKIFGKLFRKYIKKNIASDENTLYSSLDELRESWWNTNKKYIWLAMKHGAEMNGTTCNADGSVTGSGSSCDDIPTIDLIPQYLRFLQEWVEHFCKQRQAKVKDVIENCKSCKESGNKCKTECKNKCEAYKKFIEN</sequence>
<dbReference type="InterPro" id="IPR008602">
    <property type="entry name" value="Duffy-antigen-binding"/>
</dbReference>
<protein>
    <submittedName>
        <fullName evidence="3">Uncharacterized protein</fullName>
    </submittedName>
</protein>
<dbReference type="SUPFAM" id="SSF140924">
    <property type="entry name" value="Duffy binding domain-like"/>
    <property type="match status" value="2"/>
</dbReference>
<feature type="non-terminal residue" evidence="3">
    <location>
        <position position="821"/>
    </location>
</feature>
<feature type="domain" description="Plasmodium falciparum erythrocyte membrane protein 1 N-terminal" evidence="2">
    <location>
        <begin position="4"/>
        <end position="51"/>
    </location>
</feature>
<dbReference type="AlphaFoldDB" id="A0A024X6V5"/>
<dbReference type="EMBL" id="KI927527">
    <property type="protein sequence ID" value="ETW60531.1"/>
    <property type="molecule type" value="Genomic_DNA"/>
</dbReference>
<evidence type="ECO:0000259" key="1">
    <source>
        <dbReference type="Pfam" id="PF05424"/>
    </source>
</evidence>
<accession>A0A024X6V5</accession>
<gene>
    <name evidence="3" type="ORF">PFMC_03570</name>
</gene>
<evidence type="ECO:0000313" key="4">
    <source>
        <dbReference type="Proteomes" id="UP000030694"/>
    </source>
</evidence>
<dbReference type="Gene3D" id="1.20.58.830">
    <property type="match status" value="2"/>
</dbReference>
<feature type="domain" description="Duffy-antigen binding" evidence="1">
    <location>
        <begin position="583"/>
        <end position="770"/>
    </location>
</feature>
<dbReference type="InterPro" id="IPR032761">
    <property type="entry name" value="PfEMP1_N"/>
</dbReference>
<dbReference type="Gene3D" id="1.20.1310.20">
    <property type="entry name" value="Duffy-antigen binding domain"/>
    <property type="match status" value="2"/>
</dbReference>
<evidence type="ECO:0000259" key="2">
    <source>
        <dbReference type="Pfam" id="PF15448"/>
    </source>
</evidence>
<reference evidence="3 4" key="1">
    <citation type="submission" date="2013-02" db="EMBL/GenBank/DDBJ databases">
        <title>The Genome Annotation of Plasmodium falciparum CAMP/Malaysia.</title>
        <authorList>
            <consortium name="The Broad Institute Genome Sequencing Platform"/>
            <consortium name="The Broad Institute Genome Sequencing Center for Infectious Disease"/>
            <person name="Neafsey D."/>
            <person name="Hoffman S."/>
            <person name="Volkman S."/>
            <person name="Rosenthal P."/>
            <person name="Walker B."/>
            <person name="Young S.K."/>
            <person name="Zeng Q."/>
            <person name="Gargeya S."/>
            <person name="Fitzgerald M."/>
            <person name="Haas B."/>
            <person name="Abouelleil A."/>
            <person name="Allen A.W."/>
            <person name="Alvarado L."/>
            <person name="Arachchi H.M."/>
            <person name="Berlin A.M."/>
            <person name="Chapman S.B."/>
            <person name="Gainer-Dewar J."/>
            <person name="Goldberg J."/>
            <person name="Griggs A."/>
            <person name="Gujja S."/>
            <person name="Hansen M."/>
            <person name="Howarth C."/>
            <person name="Imamovic A."/>
            <person name="Ireland A."/>
            <person name="Larimer J."/>
            <person name="McCowan C."/>
            <person name="Murphy C."/>
            <person name="Pearson M."/>
            <person name="Poon T.W."/>
            <person name="Priest M."/>
            <person name="Roberts A."/>
            <person name="Saif S."/>
            <person name="Shea T."/>
            <person name="Sisk P."/>
            <person name="Sykes S."/>
            <person name="Wortman J."/>
            <person name="Nusbaum C."/>
            <person name="Birren B."/>
        </authorList>
    </citation>
    <scope>NUCLEOTIDE SEQUENCE [LARGE SCALE GENOMIC DNA]</scope>
    <source>
        <strain evidence="3 4">CAMP/Malaysia</strain>
    </source>
</reference>